<reference evidence="2 3" key="1">
    <citation type="submission" date="2020-10" db="EMBL/GenBank/DDBJ databases">
        <title>The Coptis chinensis genome and diversification of protoberbering-type alkaloids.</title>
        <authorList>
            <person name="Wang B."/>
            <person name="Shu S."/>
            <person name="Song C."/>
            <person name="Liu Y."/>
        </authorList>
    </citation>
    <scope>NUCLEOTIDE SEQUENCE [LARGE SCALE GENOMIC DNA]</scope>
    <source>
        <strain evidence="2">HL-2020</strain>
        <tissue evidence="2">Leaf</tissue>
    </source>
</reference>
<proteinExistence type="predicted"/>
<evidence type="ECO:0000259" key="1">
    <source>
        <dbReference type="Pfam" id="PF14111"/>
    </source>
</evidence>
<keyword evidence="3" id="KW-1185">Reference proteome</keyword>
<sequence length="533" mass="61041">MATLSVNNQNFPPIQSAVRESVPTNIEERETLSTQPRPPAWSALFQASKPPYFSNLSTSLHKYDLEIVNGNTHRPLDLVLKGVTEWDEYVVGFFLECKLPFLTVRNLLRKRWNLKGDFEMVADEEIYYFKFSNDEDKKKVLETGSVYISGRCFVISKWSQDIERRRNSVQLIPIWVNLYNVPKELWTGDGVNDENIDIVENQDTEQANEVQEAEVVLAEELEVMVRSIVVEAQHRDRIEQEEQELPIVVFRESMVQMLTEIELYVETSLELTEHGDPLGHYNVEHNEYNNLDEEIRTRNLSGEEVSEEETIHFQDRIVSPGRRCFGKPQEELEEELEEGIEIGRKNKEKKFYTNNPSYEGSGGIFSMDLREQCSDMKKEIGQSTLLNDWRGRRWNTAMPSAAVLEYQNSCGCMKAKAILGKKARKPSGNAGASSRLLLLFYWYCRIYQIDSRKLLNRCSVSHSYFGIVSICVVGPNLSIQSCLVSIPTQICGPVWKRSGLPKHVEAISGGRDRDLSLDWKSKTQAEADGRSGS</sequence>
<organism evidence="2 3">
    <name type="scientific">Coptis chinensis</name>
    <dbReference type="NCBI Taxonomy" id="261450"/>
    <lineage>
        <taxon>Eukaryota</taxon>
        <taxon>Viridiplantae</taxon>
        <taxon>Streptophyta</taxon>
        <taxon>Embryophyta</taxon>
        <taxon>Tracheophyta</taxon>
        <taxon>Spermatophyta</taxon>
        <taxon>Magnoliopsida</taxon>
        <taxon>Ranunculales</taxon>
        <taxon>Ranunculaceae</taxon>
        <taxon>Coptidoideae</taxon>
        <taxon>Coptis</taxon>
    </lineage>
</organism>
<dbReference type="Pfam" id="PF14111">
    <property type="entry name" value="DUF4283"/>
    <property type="match status" value="1"/>
</dbReference>
<evidence type="ECO:0000313" key="2">
    <source>
        <dbReference type="EMBL" id="KAF9616530.1"/>
    </source>
</evidence>
<dbReference type="PANTHER" id="PTHR31286">
    <property type="entry name" value="GLYCINE-RICH CELL WALL STRUCTURAL PROTEIN 1.8-LIKE"/>
    <property type="match status" value="1"/>
</dbReference>
<gene>
    <name evidence="2" type="ORF">IFM89_029991</name>
</gene>
<protein>
    <recommendedName>
        <fullName evidence="1">DUF4283 domain-containing protein</fullName>
    </recommendedName>
</protein>
<evidence type="ECO:0000313" key="3">
    <source>
        <dbReference type="Proteomes" id="UP000631114"/>
    </source>
</evidence>
<dbReference type="Proteomes" id="UP000631114">
    <property type="component" value="Unassembled WGS sequence"/>
</dbReference>
<dbReference type="OrthoDB" id="1939300at2759"/>
<name>A0A835IEJ8_9MAGN</name>
<dbReference type="AlphaFoldDB" id="A0A835IEJ8"/>
<dbReference type="PANTHER" id="PTHR31286:SF180">
    <property type="entry name" value="OS10G0362600 PROTEIN"/>
    <property type="match status" value="1"/>
</dbReference>
<accession>A0A835IEJ8</accession>
<dbReference type="InterPro" id="IPR040256">
    <property type="entry name" value="At4g02000-like"/>
</dbReference>
<feature type="domain" description="DUF4283" evidence="1">
    <location>
        <begin position="85"/>
        <end position="162"/>
    </location>
</feature>
<dbReference type="EMBL" id="JADFTS010000003">
    <property type="protein sequence ID" value="KAF9616530.1"/>
    <property type="molecule type" value="Genomic_DNA"/>
</dbReference>
<dbReference type="InterPro" id="IPR025558">
    <property type="entry name" value="DUF4283"/>
</dbReference>
<comment type="caution">
    <text evidence="2">The sequence shown here is derived from an EMBL/GenBank/DDBJ whole genome shotgun (WGS) entry which is preliminary data.</text>
</comment>